<dbReference type="AlphaFoldDB" id="A0AAQ0QRF7"/>
<evidence type="ECO:0000313" key="3">
    <source>
        <dbReference type="Proteomes" id="UP000269379"/>
    </source>
</evidence>
<comment type="caution">
    <text evidence="2">The sequence shown here is derived from an EMBL/GenBank/DDBJ whole genome shotgun (WGS) entry which is preliminary data.</text>
</comment>
<dbReference type="Proteomes" id="UP000269379">
    <property type="component" value="Unassembled WGS sequence"/>
</dbReference>
<accession>A0AAQ0QRF7</accession>
<reference evidence="3" key="1">
    <citation type="submission" date="2018-10" db="EMBL/GenBank/DDBJ databases">
        <title>FDA dAtabase for Regulatory Grade micrObial Sequences (FDA-ARGOS): Supporting development and validation of Infectious Disease Dx tests.</title>
        <authorList>
            <person name="Minogue T."/>
            <person name="Wolcott M."/>
            <person name="Wasieloski L."/>
            <person name="Aguilar W."/>
            <person name="Moore D."/>
            <person name="Jaissle J."/>
            <person name="Tallon L."/>
            <person name="Sadzewicz L."/>
            <person name="Zhao X."/>
            <person name="Vavikolanu K."/>
            <person name="Mehta A."/>
            <person name="Aluvathingal J."/>
            <person name="Nadendla S."/>
            <person name="Yan Y."/>
            <person name="Sichtig H."/>
        </authorList>
    </citation>
    <scope>NUCLEOTIDE SEQUENCE [LARGE SCALE GENOMIC DNA]</scope>
    <source>
        <strain evidence="3">FDAARGOS_588</strain>
    </source>
</reference>
<feature type="region of interest" description="Disordered" evidence="1">
    <location>
        <begin position="1"/>
        <end position="66"/>
    </location>
</feature>
<gene>
    <name evidence="2" type="ORF">EGT70_02710</name>
</gene>
<name>A0AAQ0QRF7_BURML</name>
<protein>
    <submittedName>
        <fullName evidence="2">Uncharacterized protein</fullName>
    </submittedName>
</protein>
<dbReference type="EMBL" id="RKJW01000001">
    <property type="protein sequence ID" value="RPA28623.1"/>
    <property type="molecule type" value="Genomic_DNA"/>
</dbReference>
<organism evidence="2 3">
    <name type="scientific">Burkholderia mallei</name>
    <name type="common">Pseudomonas mallei</name>
    <dbReference type="NCBI Taxonomy" id="13373"/>
    <lineage>
        <taxon>Bacteria</taxon>
        <taxon>Pseudomonadati</taxon>
        <taxon>Pseudomonadota</taxon>
        <taxon>Betaproteobacteria</taxon>
        <taxon>Burkholderiales</taxon>
        <taxon>Burkholderiaceae</taxon>
        <taxon>Burkholderia</taxon>
        <taxon>pseudomallei group</taxon>
    </lineage>
</organism>
<proteinExistence type="predicted"/>
<sequence>MAIGFEVAAADASPRASIGRRAPSARRLRARTSAGLVREETMPAHPGRFEPDAGCPHGAETPRATG</sequence>
<evidence type="ECO:0000256" key="1">
    <source>
        <dbReference type="SAM" id="MobiDB-lite"/>
    </source>
</evidence>
<evidence type="ECO:0000313" key="2">
    <source>
        <dbReference type="EMBL" id="RPA28623.1"/>
    </source>
</evidence>
<feature type="compositionally biased region" description="Basic and acidic residues" evidence="1">
    <location>
        <begin position="37"/>
        <end position="51"/>
    </location>
</feature>